<proteinExistence type="predicted"/>
<dbReference type="Gene3D" id="2.10.50.10">
    <property type="entry name" value="Tumor Necrosis Factor Receptor, subunit A, domain 2"/>
    <property type="match status" value="1"/>
</dbReference>
<feature type="domain" description="Ig-like" evidence="2">
    <location>
        <begin position="1"/>
        <end position="59"/>
    </location>
</feature>
<dbReference type="GO" id="GO:0005576">
    <property type="term" value="C:extracellular region"/>
    <property type="evidence" value="ECO:0007669"/>
    <property type="project" value="InterPro"/>
</dbReference>
<evidence type="ECO:0000313" key="3">
    <source>
        <dbReference type="EMBL" id="KAH1174413.1"/>
    </source>
</evidence>
<dbReference type="InterPro" id="IPR011641">
    <property type="entry name" value="Tyr-kin_ephrin_A/B_rcpt-like"/>
</dbReference>
<dbReference type="EMBL" id="JAHDVG010000480">
    <property type="protein sequence ID" value="KAH1174413.1"/>
    <property type="molecule type" value="Genomic_DNA"/>
</dbReference>
<evidence type="ECO:0000259" key="2">
    <source>
        <dbReference type="PROSITE" id="PS50835"/>
    </source>
</evidence>
<dbReference type="Proteomes" id="UP000827986">
    <property type="component" value="Unassembled WGS sequence"/>
</dbReference>
<dbReference type="PANTHER" id="PTHR15443:SF5">
    <property type="entry name" value="ZONA PELLUCIDA-BINDING PROTEIN 1"/>
    <property type="match status" value="1"/>
</dbReference>
<gene>
    <name evidence="3" type="ORF">KIL84_002557</name>
</gene>
<dbReference type="GO" id="GO:0001669">
    <property type="term" value="C:acrosomal vesicle"/>
    <property type="evidence" value="ECO:0007669"/>
    <property type="project" value="TreeGrafter"/>
</dbReference>
<evidence type="ECO:0000256" key="1">
    <source>
        <dbReference type="SAM" id="MobiDB-lite"/>
    </source>
</evidence>
<dbReference type="AlphaFoldDB" id="A0A9D3X7S1"/>
<feature type="region of interest" description="Disordered" evidence="1">
    <location>
        <begin position="1"/>
        <end position="24"/>
    </location>
</feature>
<dbReference type="SMART" id="SM01411">
    <property type="entry name" value="Ephrin_rec_like"/>
    <property type="match status" value="1"/>
</dbReference>
<dbReference type="InterPro" id="IPR007110">
    <property type="entry name" value="Ig-like_dom"/>
</dbReference>
<dbReference type="PANTHER" id="PTHR15443">
    <property type="entry name" value="ZONA PELLUCIDA BINDING PROTEIN SP38"/>
    <property type="match status" value="1"/>
</dbReference>
<dbReference type="GO" id="GO:0001675">
    <property type="term" value="P:acrosome assembly"/>
    <property type="evidence" value="ECO:0007669"/>
    <property type="project" value="TreeGrafter"/>
</dbReference>
<dbReference type="InterPro" id="IPR010857">
    <property type="entry name" value="Sp38-bd"/>
</dbReference>
<reference evidence="3" key="1">
    <citation type="submission" date="2021-09" db="EMBL/GenBank/DDBJ databases">
        <title>The genome of Mauremys mutica provides insights into the evolution of semi-aquatic lifestyle.</title>
        <authorList>
            <person name="Gong S."/>
            <person name="Gao Y."/>
        </authorList>
    </citation>
    <scope>NUCLEOTIDE SEQUENCE</scope>
    <source>
        <strain evidence="3">MM-2020</strain>
        <tissue evidence="3">Muscle</tissue>
    </source>
</reference>
<keyword evidence="4" id="KW-1185">Reference proteome</keyword>
<accession>A0A9D3X7S1</accession>
<dbReference type="Pfam" id="PF07699">
    <property type="entry name" value="Ephrin_rec_like"/>
    <property type="match status" value="1"/>
</dbReference>
<dbReference type="GO" id="GO:0007339">
    <property type="term" value="P:binding of sperm to zona pellucida"/>
    <property type="evidence" value="ECO:0007669"/>
    <property type="project" value="InterPro"/>
</dbReference>
<protein>
    <recommendedName>
        <fullName evidence="2">Ig-like domain-containing protein</fullName>
    </recommendedName>
</protein>
<sequence length="309" mass="34091">MHVTSPTYRWARDRRESQSPSVSAQGALSFRHFQGGSSGNYSCTVSYKEHRVPRAQTFHYTVLAYHVRGGLEALLVFRSRLCQEALRRRFLWSLQEALGRVASAQHCQLVLSKSSCFPTLQEPWDEFNLQVQFQVSPFGPQWDKLCNPHNQTLVINCYRAAVRNNLLQAKLAMTRFLEEHGPFPITGGGAPRAIFSNRFTSFLKTERCAGGYGLSLQLEMCPDCCILCQPGTFSAPGSNECAACPVGTFNPLYGRAVCSRCKAGLVTRAAGATSAGDCVEEEVPVPLRIPVMVLIILLPPLGCSCLIIL</sequence>
<evidence type="ECO:0000313" key="4">
    <source>
        <dbReference type="Proteomes" id="UP000827986"/>
    </source>
</evidence>
<name>A0A9D3X7S1_9SAUR</name>
<dbReference type="PROSITE" id="PS50835">
    <property type="entry name" value="IG_LIKE"/>
    <property type="match status" value="1"/>
</dbReference>
<dbReference type="GO" id="GO:0002199">
    <property type="term" value="C:zona pellucida receptor complex"/>
    <property type="evidence" value="ECO:0007669"/>
    <property type="project" value="TreeGrafter"/>
</dbReference>
<comment type="caution">
    <text evidence="3">The sequence shown here is derived from an EMBL/GenBank/DDBJ whole genome shotgun (WGS) entry which is preliminary data.</text>
</comment>
<organism evidence="3 4">
    <name type="scientific">Mauremys mutica</name>
    <name type="common">yellowpond turtle</name>
    <dbReference type="NCBI Taxonomy" id="74926"/>
    <lineage>
        <taxon>Eukaryota</taxon>
        <taxon>Metazoa</taxon>
        <taxon>Chordata</taxon>
        <taxon>Craniata</taxon>
        <taxon>Vertebrata</taxon>
        <taxon>Euteleostomi</taxon>
        <taxon>Archelosauria</taxon>
        <taxon>Testudinata</taxon>
        <taxon>Testudines</taxon>
        <taxon>Cryptodira</taxon>
        <taxon>Durocryptodira</taxon>
        <taxon>Testudinoidea</taxon>
        <taxon>Geoemydidae</taxon>
        <taxon>Geoemydinae</taxon>
        <taxon>Mauremys</taxon>
    </lineage>
</organism>